<proteinExistence type="predicted"/>
<dbReference type="RefSeq" id="WP_309549314.1">
    <property type="nucleotide sequence ID" value="NZ_CP133762.1"/>
</dbReference>
<evidence type="ECO:0000313" key="3">
    <source>
        <dbReference type="EMBL" id="WMX47110.1"/>
    </source>
</evidence>
<feature type="transmembrane region" description="Helical" evidence="2">
    <location>
        <begin position="276"/>
        <end position="294"/>
    </location>
</feature>
<sequence>MALFRNNGMLVAVVAAPILLIALPSMRRWVLAATAVPVLIFGLLTAVIYPAAGVKTPPKDAVYAFFYADIAVAYGQRPGFFTKEDKALMSSIAPLSHWKGRAANCYNADWAMESPPMNRPLAAERNDELMALWERVMKRTPDLVIGARVCRAHIAWAIFPGPKELRANTLLSDPQTSKTLFSYLKWNEEIKRSEYRPKLKIRPLSEPLHKVADFSWRTFKVPQLQWLLFRGAIWCYATYAIVLLFRRRTKLKGTTALFAVTLGLQLTVLAANPAPLWRYMIGPIFIGILILPLLRAKPGFGPRPDRTPTGPTESKQQDSDPEPEPAPVA</sequence>
<reference evidence="3 4" key="1">
    <citation type="submission" date="2023-09" db="EMBL/GenBank/DDBJ databases">
        <title>Complete genome of Streptomyces roseicoloratus T14.</title>
        <authorList>
            <person name="Bashizi T."/>
            <person name="Kim M.-J."/>
            <person name="Lee G."/>
            <person name="Tagele S.B."/>
            <person name="Shin J.-H."/>
        </authorList>
    </citation>
    <scope>NUCLEOTIDE SEQUENCE [LARGE SCALE GENOMIC DNA]</scope>
    <source>
        <strain evidence="3 4">T14</strain>
    </source>
</reference>
<feature type="transmembrane region" description="Helical" evidence="2">
    <location>
        <begin position="224"/>
        <end position="244"/>
    </location>
</feature>
<accession>A0ABY9RY45</accession>
<evidence type="ECO:0000313" key="4">
    <source>
        <dbReference type="Proteomes" id="UP001250858"/>
    </source>
</evidence>
<keyword evidence="2" id="KW-1133">Transmembrane helix</keyword>
<evidence type="ECO:0000256" key="2">
    <source>
        <dbReference type="SAM" id="Phobius"/>
    </source>
</evidence>
<protein>
    <submittedName>
        <fullName evidence="3">Uncharacterized protein</fullName>
    </submittedName>
</protein>
<keyword evidence="2" id="KW-0472">Membrane</keyword>
<feature type="compositionally biased region" description="Low complexity" evidence="1">
    <location>
        <begin position="300"/>
        <end position="312"/>
    </location>
</feature>
<feature type="transmembrane region" description="Helical" evidence="2">
    <location>
        <begin position="6"/>
        <end position="23"/>
    </location>
</feature>
<feature type="region of interest" description="Disordered" evidence="1">
    <location>
        <begin position="300"/>
        <end position="329"/>
    </location>
</feature>
<name>A0ABY9RY45_9ACTN</name>
<keyword evidence="4" id="KW-1185">Reference proteome</keyword>
<feature type="transmembrane region" description="Helical" evidence="2">
    <location>
        <begin position="30"/>
        <end position="52"/>
    </location>
</feature>
<dbReference type="Proteomes" id="UP001250858">
    <property type="component" value="Chromosome"/>
</dbReference>
<gene>
    <name evidence="3" type="ORF">RGF97_22980</name>
</gene>
<dbReference type="EMBL" id="CP133762">
    <property type="protein sequence ID" value="WMX47110.1"/>
    <property type="molecule type" value="Genomic_DNA"/>
</dbReference>
<organism evidence="3 4">
    <name type="scientific">Streptomyces roseicoloratus</name>
    <dbReference type="NCBI Taxonomy" id="2508722"/>
    <lineage>
        <taxon>Bacteria</taxon>
        <taxon>Bacillati</taxon>
        <taxon>Actinomycetota</taxon>
        <taxon>Actinomycetes</taxon>
        <taxon>Kitasatosporales</taxon>
        <taxon>Streptomycetaceae</taxon>
        <taxon>Streptomyces</taxon>
    </lineage>
</organism>
<keyword evidence="2" id="KW-0812">Transmembrane</keyword>
<evidence type="ECO:0000256" key="1">
    <source>
        <dbReference type="SAM" id="MobiDB-lite"/>
    </source>
</evidence>